<reference evidence="2" key="1">
    <citation type="journal article" date="2024" name="Proc. Natl. Acad. Sci. U.S.A.">
        <title>Extraordinary preservation of gene collinearity over three hundred million years revealed in homosporous lycophytes.</title>
        <authorList>
            <person name="Li C."/>
            <person name="Wickell D."/>
            <person name="Kuo L.Y."/>
            <person name="Chen X."/>
            <person name="Nie B."/>
            <person name="Liao X."/>
            <person name="Peng D."/>
            <person name="Ji J."/>
            <person name="Jenkins J."/>
            <person name="Williams M."/>
            <person name="Shu S."/>
            <person name="Plott C."/>
            <person name="Barry K."/>
            <person name="Rajasekar S."/>
            <person name="Grimwood J."/>
            <person name="Han X."/>
            <person name="Sun S."/>
            <person name="Hou Z."/>
            <person name="He W."/>
            <person name="Dai G."/>
            <person name="Sun C."/>
            <person name="Schmutz J."/>
            <person name="Leebens-Mack J.H."/>
            <person name="Li F.W."/>
            <person name="Wang L."/>
        </authorList>
    </citation>
    <scope>NUCLEOTIDE SEQUENCE [LARGE SCALE GENOMIC DNA]</scope>
    <source>
        <strain evidence="2">cv. PW_Plant_1</strain>
    </source>
</reference>
<evidence type="ECO:0000313" key="2">
    <source>
        <dbReference type="Proteomes" id="UP001162992"/>
    </source>
</evidence>
<protein>
    <submittedName>
        <fullName evidence="1">Uncharacterized protein</fullName>
    </submittedName>
</protein>
<comment type="caution">
    <text evidence="1">The sequence shown here is derived from an EMBL/GenBank/DDBJ whole genome shotgun (WGS) entry which is preliminary data.</text>
</comment>
<accession>A0ACC2C334</accession>
<keyword evidence="2" id="KW-1185">Reference proteome</keyword>
<gene>
    <name evidence="1" type="ORF">O6H91_12G070300</name>
</gene>
<name>A0ACC2C334_DIPCM</name>
<evidence type="ECO:0000313" key="1">
    <source>
        <dbReference type="EMBL" id="KAJ7536456.1"/>
    </source>
</evidence>
<dbReference type="Proteomes" id="UP001162992">
    <property type="component" value="Chromosome 12"/>
</dbReference>
<proteinExistence type="predicted"/>
<dbReference type="EMBL" id="CM055103">
    <property type="protein sequence ID" value="KAJ7536456.1"/>
    <property type="molecule type" value="Genomic_DNA"/>
</dbReference>
<sequence>MGSDFDVFQCKFPNPTDLMDHAANFKAQTDQSLSVNLQNPTDIMDHVAIFKAEMNQISMFSIVGIINYKRRWLLILQPTKAEMLSAQQPTRLKAPWMVTFASCIKEQPLNLMQLHRRKERYVQQHDPCSTIYAAISRFHSSVALIYCKTRRWLNCFVNWVKDYLPSLA</sequence>
<organism evidence="1 2">
    <name type="scientific">Diphasiastrum complanatum</name>
    <name type="common">Issler's clubmoss</name>
    <name type="synonym">Lycopodium complanatum</name>
    <dbReference type="NCBI Taxonomy" id="34168"/>
    <lineage>
        <taxon>Eukaryota</taxon>
        <taxon>Viridiplantae</taxon>
        <taxon>Streptophyta</taxon>
        <taxon>Embryophyta</taxon>
        <taxon>Tracheophyta</taxon>
        <taxon>Lycopodiopsida</taxon>
        <taxon>Lycopodiales</taxon>
        <taxon>Lycopodiaceae</taxon>
        <taxon>Lycopodioideae</taxon>
        <taxon>Diphasiastrum</taxon>
    </lineage>
</organism>